<name>A0A427B5W4_ENSVE</name>
<feature type="region of interest" description="Disordered" evidence="1">
    <location>
        <begin position="33"/>
        <end position="70"/>
    </location>
</feature>
<reference evidence="2 3" key="1">
    <citation type="journal article" date="2014" name="Agronomy (Basel)">
        <title>A Draft Genome Sequence for Ensete ventricosum, the Drought-Tolerant Tree Against Hunger.</title>
        <authorList>
            <person name="Harrison J."/>
            <person name="Moore K.A."/>
            <person name="Paszkiewicz K."/>
            <person name="Jones T."/>
            <person name="Grant M."/>
            <person name="Ambacheew D."/>
            <person name="Muzemil S."/>
            <person name="Studholme D.J."/>
        </authorList>
    </citation>
    <scope>NUCLEOTIDE SEQUENCE [LARGE SCALE GENOMIC DNA]</scope>
</reference>
<dbReference type="AlphaFoldDB" id="A0A427B5W4"/>
<evidence type="ECO:0000313" key="3">
    <source>
        <dbReference type="Proteomes" id="UP000287651"/>
    </source>
</evidence>
<dbReference type="Proteomes" id="UP000287651">
    <property type="component" value="Unassembled WGS sequence"/>
</dbReference>
<protein>
    <submittedName>
        <fullName evidence="2">Uncharacterized protein</fullName>
    </submittedName>
</protein>
<sequence>MSIIEHLIYIFVYDSLATTGCVLSRFADGNGREERKKGQWEEGDLGGRGGRDWEQLSSNSGKGGKVAADDLGENSLGVHRELVEGIGGLPRVYRKPTKGIRSLPRVYRELAKEIGSLPGWRQGVRLRKTKSRRKIVRGSRKAYWELGSWLC</sequence>
<accession>A0A427B5W4</accession>
<proteinExistence type="predicted"/>
<comment type="caution">
    <text evidence="2">The sequence shown here is derived from an EMBL/GenBank/DDBJ whole genome shotgun (WGS) entry which is preliminary data.</text>
</comment>
<evidence type="ECO:0000256" key="1">
    <source>
        <dbReference type="SAM" id="MobiDB-lite"/>
    </source>
</evidence>
<evidence type="ECO:0000313" key="2">
    <source>
        <dbReference type="EMBL" id="RRT83836.1"/>
    </source>
</evidence>
<organism evidence="2 3">
    <name type="scientific">Ensete ventricosum</name>
    <name type="common">Abyssinian banana</name>
    <name type="synonym">Musa ensete</name>
    <dbReference type="NCBI Taxonomy" id="4639"/>
    <lineage>
        <taxon>Eukaryota</taxon>
        <taxon>Viridiplantae</taxon>
        <taxon>Streptophyta</taxon>
        <taxon>Embryophyta</taxon>
        <taxon>Tracheophyta</taxon>
        <taxon>Spermatophyta</taxon>
        <taxon>Magnoliopsida</taxon>
        <taxon>Liliopsida</taxon>
        <taxon>Zingiberales</taxon>
        <taxon>Musaceae</taxon>
        <taxon>Ensete</taxon>
    </lineage>
</organism>
<dbReference type="EMBL" id="AMZH03000423">
    <property type="protein sequence ID" value="RRT83836.1"/>
    <property type="molecule type" value="Genomic_DNA"/>
</dbReference>
<gene>
    <name evidence="2" type="ORF">B296_00002717</name>
</gene>